<accession>A0A813NZF9</accession>
<dbReference type="EMBL" id="CAJNOQ010000051">
    <property type="protein sequence ID" value="CAF0747481.1"/>
    <property type="molecule type" value="Genomic_DNA"/>
</dbReference>
<name>A0A813NZF9_9BILA</name>
<reference evidence="1" key="1">
    <citation type="submission" date="2021-02" db="EMBL/GenBank/DDBJ databases">
        <authorList>
            <person name="Nowell W R."/>
        </authorList>
    </citation>
    <scope>NUCLEOTIDE SEQUENCE</scope>
</reference>
<evidence type="ECO:0000313" key="3">
    <source>
        <dbReference type="Proteomes" id="UP000663829"/>
    </source>
</evidence>
<proteinExistence type="predicted"/>
<dbReference type="Proteomes" id="UP000681722">
    <property type="component" value="Unassembled WGS sequence"/>
</dbReference>
<dbReference type="Proteomes" id="UP000663829">
    <property type="component" value="Unassembled WGS sequence"/>
</dbReference>
<dbReference type="EMBL" id="CAJOBC010000051">
    <property type="protein sequence ID" value="CAF3526514.1"/>
    <property type="molecule type" value="Genomic_DNA"/>
</dbReference>
<gene>
    <name evidence="1" type="ORF">GPM918_LOCUS629</name>
    <name evidence="2" type="ORF">SRO942_LOCUS630</name>
</gene>
<keyword evidence="3" id="KW-1185">Reference proteome</keyword>
<protein>
    <submittedName>
        <fullName evidence="1">Uncharacterized protein</fullName>
    </submittedName>
</protein>
<comment type="caution">
    <text evidence="1">The sequence shown here is derived from an EMBL/GenBank/DDBJ whole genome shotgun (WGS) entry which is preliminary data.</text>
</comment>
<dbReference type="AlphaFoldDB" id="A0A813NZF9"/>
<evidence type="ECO:0000313" key="1">
    <source>
        <dbReference type="EMBL" id="CAF0747481.1"/>
    </source>
</evidence>
<evidence type="ECO:0000313" key="2">
    <source>
        <dbReference type="EMBL" id="CAF3526514.1"/>
    </source>
</evidence>
<dbReference type="InterPro" id="IPR036388">
    <property type="entry name" value="WH-like_DNA-bd_sf"/>
</dbReference>
<dbReference type="OrthoDB" id="10023212at2759"/>
<organism evidence="1 3">
    <name type="scientific">Didymodactylos carnosus</name>
    <dbReference type="NCBI Taxonomy" id="1234261"/>
    <lineage>
        <taxon>Eukaryota</taxon>
        <taxon>Metazoa</taxon>
        <taxon>Spiralia</taxon>
        <taxon>Gnathifera</taxon>
        <taxon>Rotifera</taxon>
        <taxon>Eurotatoria</taxon>
        <taxon>Bdelloidea</taxon>
        <taxon>Philodinida</taxon>
        <taxon>Philodinidae</taxon>
        <taxon>Didymodactylos</taxon>
    </lineage>
</organism>
<dbReference type="Gene3D" id="1.10.10.10">
    <property type="entry name" value="Winged helix-like DNA-binding domain superfamily/Winged helix DNA-binding domain"/>
    <property type="match status" value="1"/>
</dbReference>
<sequence>MFAHRLNTKEDNFSNGNDDLTELTWLTETDILHRPSSSKLQPILSTNLPIYSLQQLTTQTIRVYDDILSSDSDEIDTYSTSSLNSSSERVMINGNDYLSKSSSITGLPSPNSGLCFWILFAIEESKNHALTLNEICKWIEDNIEQQSTNLFSTTSMDEILIKSARLKSKIRYHMTKQISFFFKITKDPFTGNKLRCPLWTVDTTKRLLLLDMLITMNDKQLSLNSEKIKNIYMRLSNERKHILLRHKQTNNSTEQDQHISSTSESSIKKIKKFRITTLKQTLSTDDKNLTDENIVPKRRNERVFSHLSASINIKRENIFHLQSVEEQTHLSLKEDSNKNLNTDGDMVDAAMTLLQLKMGSFNQ</sequence>